<comment type="caution">
    <text evidence="10">The sequence shown here is derived from an EMBL/GenBank/DDBJ whole genome shotgun (WGS) entry which is preliminary data.</text>
</comment>
<dbReference type="GO" id="GO:0007030">
    <property type="term" value="P:Golgi organization"/>
    <property type="evidence" value="ECO:0007669"/>
    <property type="project" value="TreeGrafter"/>
</dbReference>
<dbReference type="GO" id="GO:0070973">
    <property type="term" value="P:protein localization to endoplasmic reticulum exit site"/>
    <property type="evidence" value="ECO:0007669"/>
    <property type="project" value="TreeGrafter"/>
</dbReference>
<evidence type="ECO:0000259" key="8">
    <source>
        <dbReference type="Pfam" id="PF12931"/>
    </source>
</evidence>
<dbReference type="Gene3D" id="1.25.40.1030">
    <property type="match status" value="1"/>
</dbReference>
<dbReference type="GO" id="GO:0005789">
    <property type="term" value="C:endoplasmic reticulum membrane"/>
    <property type="evidence" value="ECO:0007669"/>
    <property type="project" value="UniProtKB-SubCell"/>
</dbReference>
<keyword evidence="11" id="KW-1185">Reference proteome</keyword>
<dbReference type="Proteomes" id="UP000253551">
    <property type="component" value="Unassembled WGS sequence"/>
</dbReference>
<feature type="region of interest" description="Disordered" evidence="7">
    <location>
        <begin position="573"/>
        <end position="598"/>
    </location>
</feature>
<keyword evidence="2 6" id="KW-0813">Transport</keyword>
<dbReference type="OrthoDB" id="8918678at2759"/>
<dbReference type="PANTHER" id="PTHR13402:SF6">
    <property type="entry name" value="SECRETORY 16, ISOFORM I"/>
    <property type="match status" value="1"/>
</dbReference>
<feature type="domain" description="Sec16 Sec23-binding" evidence="8">
    <location>
        <begin position="276"/>
        <end position="578"/>
    </location>
</feature>
<protein>
    <recommendedName>
        <fullName evidence="6">Protein transport protein sec16</fullName>
    </recommendedName>
</protein>
<keyword evidence="6" id="KW-0653">Protein transport</keyword>
<reference evidence="10 11" key="1">
    <citation type="journal article" date="2018" name="G3 (Bethesda)">
        <title>Phylogenetic and Phylogenomic Definition of Rhizopus Species.</title>
        <authorList>
            <person name="Gryganskyi A.P."/>
            <person name="Golan J."/>
            <person name="Dolatabadi S."/>
            <person name="Mondo S."/>
            <person name="Robb S."/>
            <person name="Idnurm A."/>
            <person name="Muszewska A."/>
            <person name="Steczkiewicz K."/>
            <person name="Masonjones S."/>
            <person name="Liao H.L."/>
            <person name="Gajdeczka M.T."/>
            <person name="Anike F."/>
            <person name="Vuek A."/>
            <person name="Anishchenko I.M."/>
            <person name="Voigt K."/>
            <person name="de Hoog G.S."/>
            <person name="Smith M.E."/>
            <person name="Heitman J."/>
            <person name="Vilgalys R."/>
            <person name="Stajich J.E."/>
        </authorList>
    </citation>
    <scope>NUCLEOTIDE SEQUENCE [LARGE SCALE GENOMIC DNA]</scope>
    <source>
        <strain evidence="10 11">LSU 92-RS-03</strain>
    </source>
</reference>
<dbReference type="Pfam" id="PF12931">
    <property type="entry name" value="TPR_Sec16"/>
    <property type="match status" value="1"/>
</dbReference>
<dbReference type="InterPro" id="IPR024340">
    <property type="entry name" value="Sec16_CCD"/>
</dbReference>
<name>A0A367KR79_RHIST</name>
<keyword evidence="6" id="KW-0072">Autophagy</keyword>
<proteinExistence type="inferred from homology"/>
<evidence type="ECO:0000256" key="7">
    <source>
        <dbReference type="SAM" id="MobiDB-lite"/>
    </source>
</evidence>
<dbReference type="AlphaFoldDB" id="A0A367KR79"/>
<comment type="similarity">
    <text evidence="1 6">Belongs to the SEC16 family.</text>
</comment>
<organism evidence="10 11">
    <name type="scientific">Rhizopus stolonifer</name>
    <name type="common">Rhizopus nigricans</name>
    <dbReference type="NCBI Taxonomy" id="4846"/>
    <lineage>
        <taxon>Eukaryota</taxon>
        <taxon>Fungi</taxon>
        <taxon>Fungi incertae sedis</taxon>
        <taxon>Mucoromycota</taxon>
        <taxon>Mucoromycotina</taxon>
        <taxon>Mucoromycetes</taxon>
        <taxon>Mucorales</taxon>
        <taxon>Mucorineae</taxon>
        <taxon>Rhizopodaceae</taxon>
        <taxon>Rhizopus</taxon>
    </lineage>
</organism>
<accession>A0A367KR79</accession>
<dbReference type="GO" id="GO:0015031">
    <property type="term" value="P:protein transport"/>
    <property type="evidence" value="ECO:0007669"/>
    <property type="project" value="UniProtKB-KW"/>
</dbReference>
<evidence type="ECO:0000256" key="1">
    <source>
        <dbReference type="ARBA" id="ARBA00005927"/>
    </source>
</evidence>
<gene>
    <name evidence="10" type="primary">SEC16_4</name>
    <name evidence="10" type="ORF">CU098_012071</name>
</gene>
<evidence type="ECO:0000256" key="3">
    <source>
        <dbReference type="ARBA" id="ARBA00022824"/>
    </source>
</evidence>
<evidence type="ECO:0000259" key="9">
    <source>
        <dbReference type="Pfam" id="PF12932"/>
    </source>
</evidence>
<dbReference type="GO" id="GO:0012507">
    <property type="term" value="C:ER to Golgi transport vesicle membrane"/>
    <property type="evidence" value="ECO:0007669"/>
    <property type="project" value="TreeGrafter"/>
</dbReference>
<evidence type="ECO:0000256" key="6">
    <source>
        <dbReference type="RuleBase" id="RU364101"/>
    </source>
</evidence>
<keyword evidence="3 6" id="KW-0256">Endoplasmic reticulum</keyword>
<evidence type="ECO:0000256" key="4">
    <source>
        <dbReference type="ARBA" id="ARBA00022892"/>
    </source>
</evidence>
<evidence type="ECO:0000256" key="2">
    <source>
        <dbReference type="ARBA" id="ARBA00022448"/>
    </source>
</evidence>
<keyword evidence="6" id="KW-0472">Membrane</keyword>
<evidence type="ECO:0000256" key="5">
    <source>
        <dbReference type="ARBA" id="ARBA00024687"/>
    </source>
</evidence>
<comment type="function">
    <text evidence="5 6">Involved in the initiation of assembly of the COPII coat required for the formation of transport vesicles from the endoplasmic reticulum (ER) and the selection of cargo molecules. Also involved in autophagy.</text>
</comment>
<dbReference type="InterPro" id="IPR024298">
    <property type="entry name" value="Sec16_Sec23-bd"/>
</dbReference>
<feature type="domain" description="Sec16 central conserved" evidence="9">
    <location>
        <begin position="127"/>
        <end position="225"/>
    </location>
</feature>
<dbReference type="GO" id="GO:0006914">
    <property type="term" value="P:autophagy"/>
    <property type="evidence" value="ECO:0007669"/>
    <property type="project" value="UniProtKB-KW"/>
</dbReference>
<dbReference type="EMBL" id="PJQM01000622">
    <property type="protein sequence ID" value="RCI04640.1"/>
    <property type="molecule type" value="Genomic_DNA"/>
</dbReference>
<evidence type="ECO:0000313" key="11">
    <source>
        <dbReference type="Proteomes" id="UP000253551"/>
    </source>
</evidence>
<dbReference type="PANTHER" id="PTHR13402">
    <property type="entry name" value="RGPR-RELATED"/>
    <property type="match status" value="1"/>
</dbReference>
<dbReference type="CDD" id="cd09233">
    <property type="entry name" value="ACE1-Sec16-like"/>
    <property type="match status" value="1"/>
</dbReference>
<comment type="subcellular location">
    <subcellularLocation>
        <location evidence="6">Endoplasmic reticulum membrane</location>
    </subcellularLocation>
</comment>
<sequence length="598" mass="68117">MSQQQEWYQFDPNVHYYYDEHQQVHYYDPNTNMECPYPSYAPSYTPQAYSRQPTPDVLLPCPDPTCDGENKPTSKFCEECGRPLTHISRSATPASMAHPHMSYYPSRPSSTTMHTPSIDPLDRARGCPVVCWGFGGKMVVSFPRMETDYYTSTVKSKPGLVQIRRRKPTQPVLGPVLMDPNMSTKQKKKQVSQYMQHQLDLFEQQAQDNKILLWRLIKTMMETEGSLNDKHTMDQAILNVIRPPLLTEEQDHFSFPNAIDQDNVNLSDQILAKMEYLLVAGNRRDAVDYAVQEDLWAHALIISSCVDKQLWQQVIQQFVDREMNAAPDQRLNRVFHNIAGNNQALRVMYRLFSGAGASAMQEFIKLDIQHVHTPYGLKTVTPAIDRQQLVYWRNTVAIILANRTPKDVEALAALGDILSQQGWLEAAHVCYVLASPFAVHSGIDTPQVRFTLLGTHHAKETELSEIYEFVHSLSTTSTTCMPFLQGYKLAHAWRLADDGYMDEAQRYYEAIDQCIKTAQSPYLHSHLLEQLAVLGQHLEAATGKKSGESWLKPKFQKKAFSSLWGTLEGSLTKFVSGDEPPPQEPLPRRSTEIMSRYP</sequence>
<dbReference type="Pfam" id="PF12932">
    <property type="entry name" value="Sec16"/>
    <property type="match status" value="1"/>
</dbReference>
<dbReference type="GO" id="GO:0070971">
    <property type="term" value="C:endoplasmic reticulum exit site"/>
    <property type="evidence" value="ECO:0007669"/>
    <property type="project" value="TreeGrafter"/>
</dbReference>
<keyword evidence="4 6" id="KW-0931">ER-Golgi transport</keyword>
<dbReference type="GO" id="GO:0016192">
    <property type="term" value="P:vesicle-mediated transport"/>
    <property type="evidence" value="ECO:0007669"/>
    <property type="project" value="UniProtKB-KW"/>
</dbReference>
<dbReference type="STRING" id="4846.A0A367KR79"/>
<evidence type="ECO:0000313" key="10">
    <source>
        <dbReference type="EMBL" id="RCI04640.1"/>
    </source>
</evidence>